<dbReference type="InterPro" id="IPR013216">
    <property type="entry name" value="Methyltransf_11"/>
</dbReference>
<feature type="domain" description="Methyltransferase type 11" evidence="14">
    <location>
        <begin position="318"/>
        <end position="407"/>
    </location>
</feature>
<comment type="pathway">
    <text evidence="2">Protein modification; protein glycosylation.</text>
</comment>
<dbReference type="SUPFAM" id="SSF53448">
    <property type="entry name" value="Nucleotide-diphospho-sugar transferases"/>
    <property type="match status" value="1"/>
</dbReference>
<dbReference type="PANTHER" id="PTHR10859">
    <property type="entry name" value="GLYCOSYL TRANSFERASE"/>
    <property type="match status" value="1"/>
</dbReference>
<comment type="catalytic activity">
    <reaction evidence="12">
        <text>a di-trans,poly-cis-dolichyl phosphate + UDP-alpha-D-glucose = a di-trans,poly-cis-dolichyl beta-D-glucosyl phosphate + UDP</text>
        <dbReference type="Rhea" id="RHEA:15401"/>
        <dbReference type="Rhea" id="RHEA-COMP:19498"/>
        <dbReference type="Rhea" id="RHEA-COMP:19502"/>
        <dbReference type="ChEBI" id="CHEBI:57525"/>
        <dbReference type="ChEBI" id="CHEBI:57683"/>
        <dbReference type="ChEBI" id="CHEBI:58223"/>
        <dbReference type="ChEBI" id="CHEBI:58885"/>
        <dbReference type="EC" id="2.4.1.117"/>
    </reaction>
    <physiologicalReaction direction="left-to-right" evidence="12">
        <dbReference type="Rhea" id="RHEA:15402"/>
    </physiologicalReaction>
</comment>
<dbReference type="Pfam" id="PF08241">
    <property type="entry name" value="Methyltransf_11"/>
    <property type="match status" value="1"/>
</dbReference>
<dbReference type="PANTHER" id="PTHR10859:SF91">
    <property type="entry name" value="DOLICHYL-PHOSPHATE BETA-GLUCOSYLTRANSFERASE"/>
    <property type="match status" value="1"/>
</dbReference>
<sequence length="530" mass="58487">MLKMSTGENPDHDCVNSQLEKVVPRFSLVVPMFNESTRIAATIDELSKSRFLTAECEIVFVDDGSSDNSAELAGRLASESELQSSKVIRLDRNRGKGFAVRKGAEIASGDFIVFVDADLSVGLTDIENAFHVLENGADLIYGSRHHPDSRLPRSQPLLRVVSGRFYNVFLRWMLLTSERDTQCGLKGFTSSAASTIFPASEVDGFGFDIEILAIAERLNMDIRSVPVSWSHVNDSRVKVVRHGVEMISSTLRLRFRIRSTVKTIVRESETSSDAISPMSQNCISAMGRYEDDHWWFGAKRKILSSLSNSTVEPHQAGLDIGCGAGGTLKSMSAGGGTAIGLDIDDDSLGMASRVGLPLVKADALSLPFRSRSVDVISAFDVVEHTPDDVQVLREIARVADPAGVIVIAVPAYTWAWSDHDIRLGHYRRYTRSRLLDSARRAGLEVERCTYFHCWLIPPALLVRKTPLSRLLGDRQEELSFVNPIVNRVLSLVSSLEIWIMKHVDIPFGLSILLVAKAPDRPVIDPPVDEV</sequence>
<dbReference type="GO" id="GO:0006487">
    <property type="term" value="P:protein N-linked glycosylation"/>
    <property type="evidence" value="ECO:0007669"/>
    <property type="project" value="TreeGrafter"/>
</dbReference>
<dbReference type="Pfam" id="PF00535">
    <property type="entry name" value="Glycos_transf_2"/>
    <property type="match status" value="1"/>
</dbReference>
<evidence type="ECO:0000256" key="11">
    <source>
        <dbReference type="ARBA" id="ARBA00023136"/>
    </source>
</evidence>
<comment type="similarity">
    <text evidence="3">Belongs to the glycosyltransferase 2 family.</text>
</comment>
<evidence type="ECO:0000256" key="8">
    <source>
        <dbReference type="ARBA" id="ARBA00022824"/>
    </source>
</evidence>
<reference evidence="15" key="1">
    <citation type="submission" date="2020-05" db="EMBL/GenBank/DDBJ databases">
        <authorList>
            <person name="Chiriac C."/>
            <person name="Salcher M."/>
            <person name="Ghai R."/>
            <person name="Kavagutti S V."/>
        </authorList>
    </citation>
    <scope>NUCLEOTIDE SEQUENCE</scope>
</reference>
<evidence type="ECO:0000256" key="10">
    <source>
        <dbReference type="ARBA" id="ARBA00022989"/>
    </source>
</evidence>
<evidence type="ECO:0000256" key="6">
    <source>
        <dbReference type="ARBA" id="ARBA00022679"/>
    </source>
</evidence>
<keyword evidence="6" id="KW-0808">Transferase</keyword>
<keyword evidence="8" id="KW-0256">Endoplasmic reticulum</keyword>
<evidence type="ECO:0000259" key="13">
    <source>
        <dbReference type="Pfam" id="PF00535"/>
    </source>
</evidence>
<dbReference type="SUPFAM" id="SSF53335">
    <property type="entry name" value="S-adenosyl-L-methionine-dependent methyltransferases"/>
    <property type="match status" value="1"/>
</dbReference>
<dbReference type="Gene3D" id="3.40.50.150">
    <property type="entry name" value="Vaccinia Virus protein VP39"/>
    <property type="match status" value="1"/>
</dbReference>
<protein>
    <recommendedName>
        <fullName evidence="4">dolichyl-phosphate beta-glucosyltransferase</fullName>
        <ecNumber evidence="4">2.4.1.117</ecNumber>
    </recommendedName>
</protein>
<evidence type="ECO:0000259" key="14">
    <source>
        <dbReference type="Pfam" id="PF08241"/>
    </source>
</evidence>
<dbReference type="AlphaFoldDB" id="A0A6J6AK04"/>
<evidence type="ECO:0000256" key="2">
    <source>
        <dbReference type="ARBA" id="ARBA00004922"/>
    </source>
</evidence>
<dbReference type="InterPro" id="IPR001173">
    <property type="entry name" value="Glyco_trans_2-like"/>
</dbReference>
<evidence type="ECO:0000256" key="9">
    <source>
        <dbReference type="ARBA" id="ARBA00022968"/>
    </source>
</evidence>
<dbReference type="InterPro" id="IPR029063">
    <property type="entry name" value="SAM-dependent_MTases_sf"/>
</dbReference>
<dbReference type="CDD" id="cd02440">
    <property type="entry name" value="AdoMet_MTases"/>
    <property type="match status" value="1"/>
</dbReference>
<evidence type="ECO:0000313" key="15">
    <source>
        <dbReference type="EMBL" id="CAB4370363.1"/>
    </source>
</evidence>
<evidence type="ECO:0000256" key="12">
    <source>
        <dbReference type="ARBA" id="ARBA00045097"/>
    </source>
</evidence>
<evidence type="ECO:0000256" key="1">
    <source>
        <dbReference type="ARBA" id="ARBA00004389"/>
    </source>
</evidence>
<evidence type="ECO:0000256" key="3">
    <source>
        <dbReference type="ARBA" id="ARBA00006739"/>
    </source>
</evidence>
<dbReference type="GO" id="GO:0004581">
    <property type="term" value="F:dolichyl-phosphate beta-glucosyltransferase activity"/>
    <property type="evidence" value="ECO:0007669"/>
    <property type="project" value="UniProtKB-EC"/>
</dbReference>
<dbReference type="GO" id="GO:0005789">
    <property type="term" value="C:endoplasmic reticulum membrane"/>
    <property type="evidence" value="ECO:0007669"/>
    <property type="project" value="UniProtKB-SubCell"/>
</dbReference>
<keyword evidence="9" id="KW-0735">Signal-anchor</keyword>
<keyword evidence="11" id="KW-0472">Membrane</keyword>
<dbReference type="EMBL" id="CAEZXY010000031">
    <property type="protein sequence ID" value="CAB4707129.1"/>
    <property type="molecule type" value="Genomic_DNA"/>
</dbReference>
<dbReference type="EC" id="2.4.1.117" evidence="4"/>
<evidence type="ECO:0000313" key="16">
    <source>
        <dbReference type="EMBL" id="CAB4707129.1"/>
    </source>
</evidence>
<feature type="domain" description="Glycosyltransferase 2-like" evidence="13">
    <location>
        <begin position="27"/>
        <end position="164"/>
    </location>
</feature>
<organism evidence="15">
    <name type="scientific">freshwater metagenome</name>
    <dbReference type="NCBI Taxonomy" id="449393"/>
    <lineage>
        <taxon>unclassified sequences</taxon>
        <taxon>metagenomes</taxon>
        <taxon>ecological metagenomes</taxon>
    </lineage>
</organism>
<dbReference type="Gene3D" id="3.90.550.10">
    <property type="entry name" value="Spore Coat Polysaccharide Biosynthesis Protein SpsA, Chain A"/>
    <property type="match status" value="1"/>
</dbReference>
<evidence type="ECO:0000256" key="5">
    <source>
        <dbReference type="ARBA" id="ARBA00022676"/>
    </source>
</evidence>
<dbReference type="InterPro" id="IPR035518">
    <property type="entry name" value="DPG_synthase"/>
</dbReference>
<evidence type="ECO:0000256" key="7">
    <source>
        <dbReference type="ARBA" id="ARBA00022692"/>
    </source>
</evidence>
<proteinExistence type="inferred from homology"/>
<evidence type="ECO:0000256" key="4">
    <source>
        <dbReference type="ARBA" id="ARBA00012583"/>
    </source>
</evidence>
<accession>A0A6J6AK04</accession>
<gene>
    <name evidence="16" type="ORF">UFOPK2624_00880</name>
    <name evidence="15" type="ORF">UFOPK4201_00166</name>
</gene>
<dbReference type="CDD" id="cd04188">
    <property type="entry name" value="DPG_synthase"/>
    <property type="match status" value="1"/>
</dbReference>
<name>A0A6J6AK04_9ZZZZ</name>
<keyword evidence="7" id="KW-0812">Transmembrane</keyword>
<comment type="subcellular location">
    <subcellularLocation>
        <location evidence="1">Endoplasmic reticulum membrane</location>
        <topology evidence="1">Single-pass membrane protein</topology>
    </subcellularLocation>
</comment>
<dbReference type="InterPro" id="IPR029044">
    <property type="entry name" value="Nucleotide-diphossugar_trans"/>
</dbReference>
<keyword evidence="5" id="KW-0328">Glycosyltransferase</keyword>
<keyword evidence="10" id="KW-1133">Transmembrane helix</keyword>
<dbReference type="GO" id="GO:0008757">
    <property type="term" value="F:S-adenosylmethionine-dependent methyltransferase activity"/>
    <property type="evidence" value="ECO:0007669"/>
    <property type="project" value="InterPro"/>
</dbReference>
<dbReference type="EMBL" id="CAEUNJ010000004">
    <property type="protein sequence ID" value="CAB4370363.1"/>
    <property type="molecule type" value="Genomic_DNA"/>
</dbReference>